<keyword evidence="3" id="KW-1185">Reference proteome</keyword>
<organism evidence="2 3">
    <name type="scientific">Rhodococcoides kyotonense</name>
    <dbReference type="NCBI Taxonomy" id="398843"/>
    <lineage>
        <taxon>Bacteria</taxon>
        <taxon>Bacillati</taxon>
        <taxon>Actinomycetota</taxon>
        <taxon>Actinomycetes</taxon>
        <taxon>Mycobacteriales</taxon>
        <taxon>Nocardiaceae</taxon>
        <taxon>Rhodococcoides</taxon>
    </lineage>
</organism>
<dbReference type="RefSeq" id="WP_068426462.1">
    <property type="nucleotide sequence ID" value="NZ_LVHI01000013.1"/>
</dbReference>
<feature type="compositionally biased region" description="Acidic residues" evidence="1">
    <location>
        <begin position="1"/>
        <end position="19"/>
    </location>
</feature>
<evidence type="ECO:0000313" key="3">
    <source>
        <dbReference type="Proteomes" id="UP000077519"/>
    </source>
</evidence>
<gene>
    <name evidence="2" type="ORF">A3K89_21445</name>
</gene>
<feature type="region of interest" description="Disordered" evidence="1">
    <location>
        <begin position="1"/>
        <end position="35"/>
    </location>
</feature>
<dbReference type="InterPro" id="IPR032584">
    <property type="entry name" value="DUF4913"/>
</dbReference>
<evidence type="ECO:0008006" key="4">
    <source>
        <dbReference type="Google" id="ProtNLM"/>
    </source>
</evidence>
<protein>
    <recommendedName>
        <fullName evidence="4">DUF4913 domain-containing protein</fullName>
    </recommendedName>
</protein>
<accession>A0A177YFS1</accession>
<dbReference type="Pfam" id="PF16259">
    <property type="entry name" value="DUF4913"/>
    <property type="match status" value="1"/>
</dbReference>
<dbReference type="AlphaFoldDB" id="A0A177YFS1"/>
<reference evidence="2 3" key="1">
    <citation type="submission" date="2016-03" db="EMBL/GenBank/DDBJ databases">
        <title>Genome sequence of Rhodococcus kyotonensis KB10.</title>
        <authorList>
            <person name="Jeong H."/>
            <person name="Hong C.E."/>
            <person name="Jo S.H."/>
            <person name="Park J.M."/>
        </authorList>
    </citation>
    <scope>NUCLEOTIDE SEQUENCE [LARGE SCALE GENOMIC DNA]</scope>
    <source>
        <strain evidence="2 3">KB10</strain>
    </source>
</reference>
<dbReference type="EMBL" id="LVHI01000013">
    <property type="protein sequence ID" value="OAK54069.1"/>
    <property type="molecule type" value="Genomic_DNA"/>
</dbReference>
<dbReference type="Proteomes" id="UP000077519">
    <property type="component" value="Unassembled WGS sequence"/>
</dbReference>
<name>A0A177YFS1_9NOCA</name>
<comment type="caution">
    <text evidence="2">The sequence shown here is derived from an EMBL/GenBank/DDBJ whole genome shotgun (WGS) entry which is preliminary data.</text>
</comment>
<evidence type="ECO:0000256" key="1">
    <source>
        <dbReference type="SAM" id="MobiDB-lite"/>
    </source>
</evidence>
<sequence>MTEYDETSFDETEFDETTFDETGHDEIPSTDKEKPRRFPTFDAWFDAWFSAIVSRKLSSSPGKNQVFCPSWWEHPEVVVRLHSLWTAWESATAADDDGAAMSGWWVHHADPQLRTMLDAEHGPMYRCSRDSHQNTPALRNEFVAAPPGWFDDLGV</sequence>
<evidence type="ECO:0000313" key="2">
    <source>
        <dbReference type="EMBL" id="OAK54069.1"/>
    </source>
</evidence>
<feature type="compositionally biased region" description="Basic and acidic residues" evidence="1">
    <location>
        <begin position="21"/>
        <end position="35"/>
    </location>
</feature>
<proteinExistence type="predicted"/>